<evidence type="ECO:0000256" key="16">
    <source>
        <dbReference type="SAM" id="Coils"/>
    </source>
</evidence>
<dbReference type="GO" id="GO:0046933">
    <property type="term" value="F:proton-transporting ATP synthase activity, rotational mechanism"/>
    <property type="evidence" value="ECO:0007669"/>
    <property type="project" value="UniProtKB-UniRule"/>
</dbReference>
<evidence type="ECO:0000256" key="9">
    <source>
        <dbReference type="ARBA" id="ARBA00023065"/>
    </source>
</evidence>
<dbReference type="RefSeq" id="WP_035388612.1">
    <property type="nucleotide sequence ID" value="NZ_JQKF01000003.1"/>
</dbReference>
<feature type="coiled-coil region" evidence="16">
    <location>
        <begin position="50"/>
        <end position="84"/>
    </location>
</feature>
<evidence type="ECO:0000256" key="8">
    <source>
        <dbReference type="ARBA" id="ARBA00022989"/>
    </source>
</evidence>
<dbReference type="GO" id="GO:0045259">
    <property type="term" value="C:proton-transporting ATP synthase complex"/>
    <property type="evidence" value="ECO:0007669"/>
    <property type="project" value="UniProtKB-KW"/>
</dbReference>
<comment type="similarity">
    <text evidence="2 14 15">Belongs to the ATPase B chain family.</text>
</comment>
<keyword evidence="8 14" id="KW-1133">Transmembrane helix</keyword>
<evidence type="ECO:0000256" key="13">
    <source>
        <dbReference type="ARBA" id="ARBA00025830"/>
    </source>
</evidence>
<dbReference type="InterPro" id="IPR005864">
    <property type="entry name" value="ATP_synth_F0_bsu_bac"/>
</dbReference>
<evidence type="ECO:0000256" key="6">
    <source>
        <dbReference type="ARBA" id="ARBA00022692"/>
    </source>
</evidence>
<evidence type="ECO:0000256" key="5">
    <source>
        <dbReference type="ARBA" id="ARBA00022547"/>
    </source>
</evidence>
<keyword evidence="9 14" id="KW-0406">Ion transport</keyword>
<proteinExistence type="inferred from homology"/>
<keyword evidence="16" id="KW-0175">Coiled coil</keyword>
<keyword evidence="6 14" id="KW-0812">Transmembrane</keyword>
<evidence type="ECO:0000256" key="4">
    <source>
        <dbReference type="ARBA" id="ARBA00022475"/>
    </source>
</evidence>
<dbReference type="InterPro" id="IPR002146">
    <property type="entry name" value="ATP_synth_b/b'su_bac/chlpt"/>
</dbReference>
<dbReference type="STRING" id="1121877.FEAC_06800"/>
<dbReference type="CDD" id="cd06503">
    <property type="entry name" value="ATP-synt_Fo_b"/>
    <property type="match status" value="1"/>
</dbReference>
<comment type="subcellular location">
    <subcellularLocation>
        <location evidence="1 14">Cell membrane</location>
        <topology evidence="1 14">Single-pass membrane protein</topology>
    </subcellularLocation>
</comment>
<dbReference type="HAMAP" id="MF_01398">
    <property type="entry name" value="ATP_synth_b_bprime"/>
    <property type="match status" value="1"/>
</dbReference>
<keyword evidence="10 14" id="KW-0472">Membrane</keyword>
<dbReference type="GeneID" id="78371981"/>
<keyword evidence="3 14" id="KW-0813">Transport</keyword>
<dbReference type="NCBIfam" id="TIGR01144">
    <property type="entry name" value="ATP_synt_b"/>
    <property type="match status" value="1"/>
</dbReference>
<dbReference type="EMBL" id="JXUW01000004">
    <property type="protein sequence ID" value="KJE77571.1"/>
    <property type="molecule type" value="Genomic_DNA"/>
</dbReference>
<dbReference type="PANTHER" id="PTHR33445:SF1">
    <property type="entry name" value="ATP SYNTHASE SUBUNIT B"/>
    <property type="match status" value="1"/>
</dbReference>
<evidence type="ECO:0000313" key="18">
    <source>
        <dbReference type="Proteomes" id="UP000032336"/>
    </source>
</evidence>
<evidence type="ECO:0000256" key="2">
    <source>
        <dbReference type="ARBA" id="ARBA00005513"/>
    </source>
</evidence>
<dbReference type="PANTHER" id="PTHR33445">
    <property type="entry name" value="ATP SYNTHASE SUBUNIT B', CHLOROPLASTIC"/>
    <property type="match status" value="1"/>
</dbReference>
<keyword evidence="4 14" id="KW-1003">Cell membrane</keyword>
<evidence type="ECO:0000256" key="14">
    <source>
        <dbReference type="HAMAP-Rule" id="MF_01398"/>
    </source>
</evidence>
<dbReference type="InterPro" id="IPR050059">
    <property type="entry name" value="ATP_synthase_B_chain"/>
</dbReference>
<keyword evidence="18" id="KW-1185">Reference proteome</keyword>
<evidence type="ECO:0000256" key="10">
    <source>
        <dbReference type="ARBA" id="ARBA00023136"/>
    </source>
</evidence>
<dbReference type="GO" id="GO:0005886">
    <property type="term" value="C:plasma membrane"/>
    <property type="evidence" value="ECO:0007669"/>
    <property type="project" value="UniProtKB-SubCell"/>
</dbReference>
<dbReference type="Gene3D" id="6.10.250.1580">
    <property type="match status" value="1"/>
</dbReference>
<reference evidence="17 18" key="1">
    <citation type="submission" date="2015-01" db="EMBL/GenBank/DDBJ databases">
        <title>Draft genome of the acidophilic iron oxidizer Ferrimicrobium acidiphilum strain T23.</title>
        <authorList>
            <person name="Poehlein A."/>
            <person name="Eisen S."/>
            <person name="Schloemann M."/>
            <person name="Johnson B.D."/>
            <person name="Daniel R."/>
            <person name="Muehling M."/>
        </authorList>
    </citation>
    <scope>NUCLEOTIDE SEQUENCE [LARGE SCALE GENOMIC DNA]</scope>
    <source>
        <strain evidence="17 18">T23</strain>
    </source>
</reference>
<dbReference type="GO" id="GO:0046961">
    <property type="term" value="F:proton-transporting ATPase activity, rotational mechanism"/>
    <property type="evidence" value="ECO:0007669"/>
    <property type="project" value="TreeGrafter"/>
</dbReference>
<evidence type="ECO:0000256" key="3">
    <source>
        <dbReference type="ARBA" id="ARBA00022448"/>
    </source>
</evidence>
<comment type="function">
    <text evidence="12 14">F(1)F(0) ATP synthase produces ATP from ADP in the presence of a proton or sodium gradient. F-type ATPases consist of two structural domains, F(1) containing the extramembraneous catalytic core and F(0) containing the membrane proton channel, linked together by a central stalk and a peripheral stalk. During catalysis, ATP synthesis in the catalytic domain of F(1) is coupled via a rotary mechanism of the central stalk subunits to proton translocation.</text>
</comment>
<evidence type="ECO:0000256" key="11">
    <source>
        <dbReference type="ARBA" id="ARBA00023310"/>
    </source>
</evidence>
<gene>
    <name evidence="14 17" type="primary">atpF</name>
    <name evidence="17" type="ORF">FEAC_06800</name>
</gene>
<evidence type="ECO:0000256" key="12">
    <source>
        <dbReference type="ARBA" id="ARBA00025198"/>
    </source>
</evidence>
<evidence type="ECO:0000256" key="15">
    <source>
        <dbReference type="RuleBase" id="RU003848"/>
    </source>
</evidence>
<protein>
    <recommendedName>
        <fullName evidence="14">ATP synthase subunit b</fullName>
    </recommendedName>
    <alternativeName>
        <fullName evidence="14">ATP synthase F(0) sector subunit b</fullName>
    </alternativeName>
    <alternativeName>
        <fullName evidence="14">ATPase subunit I</fullName>
    </alternativeName>
    <alternativeName>
        <fullName evidence="14">F-type ATPase subunit b</fullName>
        <shortName evidence="14">F-ATPase subunit b</shortName>
    </alternativeName>
</protein>
<organism evidence="17 18">
    <name type="scientific">Ferrimicrobium acidiphilum DSM 19497</name>
    <dbReference type="NCBI Taxonomy" id="1121877"/>
    <lineage>
        <taxon>Bacteria</taxon>
        <taxon>Bacillati</taxon>
        <taxon>Actinomycetota</taxon>
        <taxon>Acidimicrobiia</taxon>
        <taxon>Acidimicrobiales</taxon>
        <taxon>Acidimicrobiaceae</taxon>
        <taxon>Ferrimicrobium</taxon>
    </lineage>
</organism>
<keyword evidence="7 14" id="KW-0375">Hydrogen ion transport</keyword>
<dbReference type="AlphaFoldDB" id="A0A0D8FWR0"/>
<evidence type="ECO:0000256" key="7">
    <source>
        <dbReference type="ARBA" id="ARBA00022781"/>
    </source>
</evidence>
<dbReference type="OrthoDB" id="5243563at2"/>
<accession>A0A0D8FWR0</accession>
<name>A0A0D8FWR0_9ACTN</name>
<feature type="transmembrane region" description="Helical" evidence="14">
    <location>
        <begin position="20"/>
        <end position="39"/>
    </location>
</feature>
<keyword evidence="5 14" id="KW-0138">CF(0)</keyword>
<comment type="caution">
    <text evidence="17">The sequence shown here is derived from an EMBL/GenBank/DDBJ whole genome shotgun (WGS) entry which is preliminary data.</text>
</comment>
<keyword evidence="11 14" id="KW-0066">ATP synthesis</keyword>
<evidence type="ECO:0000313" key="17">
    <source>
        <dbReference type="EMBL" id="KJE77571.1"/>
    </source>
</evidence>
<dbReference type="Proteomes" id="UP000032336">
    <property type="component" value="Unassembled WGS sequence"/>
</dbReference>
<dbReference type="Pfam" id="PF00430">
    <property type="entry name" value="ATP-synt_B"/>
    <property type="match status" value="1"/>
</dbReference>
<comment type="function">
    <text evidence="14">Component of the F(0) channel, it forms part of the peripheral stalk, linking F(1) to F(0).</text>
</comment>
<sequence>MLFGVVTQSPNPILPSTGEVIWSVISFVILLAVLVKFAFPPVASMMAKRSDKIRDDLEAAEAARRDAERIAEERRAELSRAREEGQRIIEDARATGEALRQEAVAEAQREAQLVREQAQLQIAAERSRLVLELRGELAGMAIELSTRILAHELASSEVDPLVESFLAEADSE</sequence>
<dbReference type="InterPro" id="IPR028987">
    <property type="entry name" value="ATP_synth_B-like_membr_sf"/>
</dbReference>
<dbReference type="eggNOG" id="COG0711">
    <property type="taxonomic scope" value="Bacteria"/>
</dbReference>
<dbReference type="SUPFAM" id="SSF81573">
    <property type="entry name" value="F1F0 ATP synthase subunit B, membrane domain"/>
    <property type="match status" value="1"/>
</dbReference>
<comment type="subunit">
    <text evidence="13 14">F-type ATPases have 2 components, F(1) - the catalytic core - and F(0) - the membrane proton channel. F(1) has five subunits: alpha(3), beta(3), gamma(1), delta(1), epsilon(1). F(0) has three main subunits: a(1), b(2) and c(10-14). The alpha and beta chains form an alternating ring which encloses part of the gamma chain. F(1) is attached to F(0) by a central stalk formed by the gamma and epsilon chains, while a peripheral stalk is formed by the delta and b chains.</text>
</comment>
<evidence type="ECO:0000256" key="1">
    <source>
        <dbReference type="ARBA" id="ARBA00004162"/>
    </source>
</evidence>